<sequence>MNTISKILVVCLSLLNSPVSFSESPEKELKLVLGEFEELSSHITTLEPISHHQGLSPYLTSAQLALEKAKQSYTQKEYIAVIRNLNFYLNTMQQPPDHDYLTAQYLLGSSYQTLGQVRKAMRAYQRFLAAFVTAEEKRNPALIPVLQNLLLMTGRLSTQEQQRIRNLISSISSLELPTLEMSRIYFYLALTAKQERDSFFAERLFKKSLKTSQDSRLSAENLYFSAMIPFQAGDYETSQARFQKIIAMSAPEAFQYRNYSYLNLGRIEAIRDHFQTALSYYNRVDPKSLAKGDAIYESVFVHFKAGQYEESLVSAISYVQNYKNRAQIERIKHLMGYLEIKIGQTNEADQSLAKRYQAIQKFERWLRTDVSEKPAIGRADIIEIQDRGQIVSPPPPVFTKAENLFSRINLLQSQLSDIRSEIRSSIFALGQMTPRDFNPSWYQQSHQTIVLAERVFSLSDRLLALEKDAYSQHISPKLKIQLDRSLDRRRTLKKSYQDFLYHRGRWQSWVTLADFSSQLRNIHNQLFQRLAKIRAFEHLNRDQQHHDITEEMLSRGERLTQSIQRALEIVRSRSIRDIANQSHHMGVYKFILDYSQITYEESLLMQVIRDQYHTPAEQHLSQDALYAWQKWEFLVKQLFNQNRSLDQKIRIFLTLKLSKLDESIEVYETNQRALNNLRQTLEEALGKDIGNLLAHYRTAIEEKRSEIMKWKADNQWASYTNITAKRRRSETEQSKIEAKMEEDLKDLEYEVKQ</sequence>
<dbReference type="Proteomes" id="UP000192907">
    <property type="component" value="Unassembled WGS sequence"/>
</dbReference>
<protein>
    <recommendedName>
        <fullName evidence="4">Tetratricopeptide repeat-containing protein</fullName>
    </recommendedName>
</protein>
<accession>A0A1Y6CTD6</accession>
<dbReference type="Gene3D" id="1.25.40.10">
    <property type="entry name" value="Tetratricopeptide repeat domain"/>
    <property type="match status" value="2"/>
</dbReference>
<evidence type="ECO:0008006" key="4">
    <source>
        <dbReference type="Google" id="ProtNLM"/>
    </source>
</evidence>
<proteinExistence type="predicted"/>
<feature type="signal peptide" evidence="1">
    <location>
        <begin position="1"/>
        <end position="22"/>
    </location>
</feature>
<evidence type="ECO:0000313" key="3">
    <source>
        <dbReference type="Proteomes" id="UP000192907"/>
    </source>
</evidence>
<name>A0A1Y6CTD6_9BACT</name>
<organism evidence="2 3">
    <name type="scientific">Pseudobacteriovorax antillogorgiicola</name>
    <dbReference type="NCBI Taxonomy" id="1513793"/>
    <lineage>
        <taxon>Bacteria</taxon>
        <taxon>Pseudomonadati</taxon>
        <taxon>Bdellovibrionota</taxon>
        <taxon>Oligoflexia</taxon>
        <taxon>Oligoflexales</taxon>
        <taxon>Pseudobacteriovoracaceae</taxon>
        <taxon>Pseudobacteriovorax</taxon>
    </lineage>
</organism>
<gene>
    <name evidence="2" type="ORF">SAMN06296036_12739</name>
</gene>
<dbReference type="InterPro" id="IPR011990">
    <property type="entry name" value="TPR-like_helical_dom_sf"/>
</dbReference>
<dbReference type="SUPFAM" id="SSF48452">
    <property type="entry name" value="TPR-like"/>
    <property type="match status" value="1"/>
</dbReference>
<reference evidence="3" key="1">
    <citation type="submission" date="2017-04" db="EMBL/GenBank/DDBJ databases">
        <authorList>
            <person name="Varghese N."/>
            <person name="Submissions S."/>
        </authorList>
    </citation>
    <scope>NUCLEOTIDE SEQUENCE [LARGE SCALE GENOMIC DNA]</scope>
    <source>
        <strain evidence="3">RKEM611</strain>
    </source>
</reference>
<dbReference type="AlphaFoldDB" id="A0A1Y6CTD6"/>
<dbReference type="EMBL" id="FWZT01000027">
    <property type="protein sequence ID" value="SMF72845.1"/>
    <property type="molecule type" value="Genomic_DNA"/>
</dbReference>
<feature type="chain" id="PRO_5012283249" description="Tetratricopeptide repeat-containing protein" evidence="1">
    <location>
        <begin position="23"/>
        <end position="753"/>
    </location>
</feature>
<keyword evidence="1" id="KW-0732">Signal</keyword>
<evidence type="ECO:0000256" key="1">
    <source>
        <dbReference type="SAM" id="SignalP"/>
    </source>
</evidence>
<evidence type="ECO:0000313" key="2">
    <source>
        <dbReference type="EMBL" id="SMF72845.1"/>
    </source>
</evidence>
<keyword evidence="3" id="KW-1185">Reference proteome</keyword>
<dbReference type="STRING" id="1513793.SAMN06296036_12739"/>